<organism evidence="1 2">
    <name type="scientific">Hapsidospora chrysogenum (strain ATCC 11550 / CBS 779.69 / DSM 880 / IAM 14645 / JCM 23072 / IMI 49137)</name>
    <name type="common">Acremonium chrysogenum</name>
    <dbReference type="NCBI Taxonomy" id="857340"/>
    <lineage>
        <taxon>Eukaryota</taxon>
        <taxon>Fungi</taxon>
        <taxon>Dikarya</taxon>
        <taxon>Ascomycota</taxon>
        <taxon>Pezizomycotina</taxon>
        <taxon>Sordariomycetes</taxon>
        <taxon>Hypocreomycetidae</taxon>
        <taxon>Hypocreales</taxon>
        <taxon>Bionectriaceae</taxon>
        <taxon>Hapsidospora</taxon>
    </lineage>
</organism>
<comment type="caution">
    <text evidence="1">The sequence shown here is derived from an EMBL/GenBank/DDBJ whole genome shotgun (WGS) entry which is preliminary data.</text>
</comment>
<reference evidence="2" key="1">
    <citation type="journal article" date="2014" name="Genome Announc.">
        <title>Genome sequence and annotation of Acremonium chrysogenum, producer of the beta-lactam antibiotic cephalosporin C.</title>
        <authorList>
            <person name="Terfehr D."/>
            <person name="Dahlmann T.A."/>
            <person name="Specht T."/>
            <person name="Zadra I."/>
            <person name="Kuernsteiner H."/>
            <person name="Kueck U."/>
        </authorList>
    </citation>
    <scope>NUCLEOTIDE SEQUENCE [LARGE SCALE GENOMIC DNA]</scope>
    <source>
        <strain evidence="2">ATCC 11550 / CBS 779.69 / DSM 880 / IAM 14645 / JCM 23072 / IMI 49137</strain>
    </source>
</reference>
<proteinExistence type="predicted"/>
<dbReference type="AlphaFoldDB" id="A0A086T045"/>
<dbReference type="EMBL" id="JPKY01000086">
    <property type="protein sequence ID" value="KFH42727.1"/>
    <property type="molecule type" value="Genomic_DNA"/>
</dbReference>
<name>A0A086T045_HAPC1</name>
<dbReference type="Proteomes" id="UP000029964">
    <property type="component" value="Unassembled WGS sequence"/>
</dbReference>
<keyword evidence="2" id="KW-1185">Reference proteome</keyword>
<sequence>MQKEGGEDEWEVLATIYRGGAARGADTQGDDTVVASGGRLGIWTTVGRMVCRLPAVAQFFGPSLSSWLARRMSWFPRWMRLVDKAEEPLGGPVETVAHVGGANLESNAEDVLGWPRIPALGVPRLSWTSRGCSIASMT</sequence>
<accession>A0A086T045</accession>
<protein>
    <submittedName>
        <fullName evidence="1">Uncharacterized protein</fullName>
    </submittedName>
</protein>
<gene>
    <name evidence="1" type="ORF">ACRE_065180</name>
</gene>
<evidence type="ECO:0000313" key="1">
    <source>
        <dbReference type="EMBL" id="KFH42727.1"/>
    </source>
</evidence>
<dbReference type="HOGENOM" id="CLU_1854615_0_0_1"/>
<evidence type="ECO:0000313" key="2">
    <source>
        <dbReference type="Proteomes" id="UP000029964"/>
    </source>
</evidence>